<dbReference type="SUPFAM" id="SSF52540">
    <property type="entry name" value="P-loop containing nucleoside triphosphate hydrolases"/>
    <property type="match status" value="1"/>
</dbReference>
<dbReference type="EMBL" id="MDYL01000035">
    <property type="protein sequence ID" value="OQD68463.1"/>
    <property type="molecule type" value="Genomic_DNA"/>
</dbReference>
<reference evidence="2" key="1">
    <citation type="journal article" date="2017" name="Nat. Microbiol.">
        <title>Global analysis of biosynthetic gene clusters reveals vast potential of secondary metabolite production in Penicillium species.</title>
        <authorList>
            <person name="Nielsen J.C."/>
            <person name="Grijseels S."/>
            <person name="Prigent S."/>
            <person name="Ji B."/>
            <person name="Dainat J."/>
            <person name="Nielsen K.F."/>
            <person name="Frisvad J.C."/>
            <person name="Workman M."/>
            <person name="Nielsen J."/>
        </authorList>
    </citation>
    <scope>NUCLEOTIDE SEQUENCE [LARGE SCALE GENOMIC DNA]</scope>
    <source>
        <strain evidence="2">IBT 11843</strain>
    </source>
</reference>
<comment type="caution">
    <text evidence="1">The sequence shown here is derived from an EMBL/GenBank/DDBJ whole genome shotgun (WGS) entry which is preliminary data.</text>
</comment>
<name>A0A1V6NUQ1_PENDC</name>
<dbReference type="AlphaFoldDB" id="A0A1V6NUQ1"/>
<dbReference type="PANTHER" id="PTHR48419:SF1">
    <property type="entry name" value="SULFOTRANSFERASE DOMAIN-CONTAINING PROTEIN"/>
    <property type="match status" value="1"/>
</dbReference>
<proteinExistence type="predicted"/>
<organism evidence="1 2">
    <name type="scientific">Penicillium decumbens</name>
    <dbReference type="NCBI Taxonomy" id="69771"/>
    <lineage>
        <taxon>Eukaryota</taxon>
        <taxon>Fungi</taxon>
        <taxon>Dikarya</taxon>
        <taxon>Ascomycota</taxon>
        <taxon>Pezizomycotina</taxon>
        <taxon>Eurotiomycetes</taxon>
        <taxon>Eurotiomycetidae</taxon>
        <taxon>Eurotiales</taxon>
        <taxon>Aspergillaceae</taxon>
        <taxon>Penicillium</taxon>
    </lineage>
</organism>
<evidence type="ECO:0000313" key="2">
    <source>
        <dbReference type="Proteomes" id="UP000191522"/>
    </source>
</evidence>
<dbReference type="OrthoDB" id="3650366at2759"/>
<dbReference type="PANTHER" id="PTHR48419">
    <property type="entry name" value="SULFOTRANSFERASE DOMAIN-CONTAINING PROTEIN"/>
    <property type="match status" value="1"/>
</dbReference>
<accession>A0A1V6NUQ1</accession>
<dbReference type="STRING" id="69771.A0A1V6NUQ1"/>
<evidence type="ECO:0008006" key="3">
    <source>
        <dbReference type="Google" id="ProtNLM"/>
    </source>
</evidence>
<keyword evidence="2" id="KW-1185">Reference proteome</keyword>
<dbReference type="Proteomes" id="UP000191522">
    <property type="component" value="Unassembled WGS sequence"/>
</dbReference>
<dbReference type="InterPro" id="IPR027417">
    <property type="entry name" value="P-loop_NTPase"/>
</dbReference>
<dbReference type="InterPro" id="IPR053226">
    <property type="entry name" value="Pyrrolopyrazine_biosynth_F"/>
</dbReference>
<sequence length="356" mass="40469">MAVTDDIPSNGLTSRRLLLVSVPRTASNLLLKTLNIRNQPRVHTNQLDGYFFFQAFDKVAREDFSKAPEDWSDADVQGVREGFETCVDALEEYSAQARKQNKMMFSKEHAFWFTNPAARQEAVHGREVADSFKKRFRVNTGAYGFSQSFSPSNPTILPDEYLRSWQIAFIIRHPALAWPSMYRAMIKVAAEGIMDEDGIKGASTTNMNLHWTRMLYDWCMEQPDVPTPPPVIDAHDLIHHPEVVLQFCEQTGLDKTVVQFEWDQNEVKKSEKWRGSDPNADATEQEMKGRAASIMLSSIEGSKGVIKDKAPANVDIAAETAKWKVEFGEETAHIIEKAVWDSMPDYEYLKSKRITV</sequence>
<protein>
    <recommendedName>
        <fullName evidence="3">Sulfotransferase domain-containing protein</fullName>
    </recommendedName>
</protein>
<gene>
    <name evidence="1" type="ORF">PENDEC_c035G03004</name>
</gene>
<evidence type="ECO:0000313" key="1">
    <source>
        <dbReference type="EMBL" id="OQD68463.1"/>
    </source>
</evidence>
<dbReference type="OMA" id="YLITYPR"/>